<dbReference type="KEGG" id="salj:SMD11_5206"/>
<dbReference type="CDD" id="cd05141">
    <property type="entry name" value="Barstar_evA4336-like"/>
    <property type="match status" value="1"/>
</dbReference>
<evidence type="ECO:0000313" key="3">
    <source>
        <dbReference type="EMBL" id="ARZ70798.1"/>
    </source>
</evidence>
<feature type="domain" description="Barstar (barnase inhibitor)" evidence="2">
    <location>
        <begin position="45"/>
        <end position="142"/>
    </location>
</feature>
<dbReference type="SUPFAM" id="SSF52038">
    <property type="entry name" value="Barstar-related"/>
    <property type="match status" value="1"/>
</dbReference>
<dbReference type="Pfam" id="PF01337">
    <property type="entry name" value="Barstar"/>
    <property type="match status" value="1"/>
</dbReference>
<evidence type="ECO:0000313" key="4">
    <source>
        <dbReference type="Proteomes" id="UP000195755"/>
    </source>
</evidence>
<dbReference type="Proteomes" id="UP000195755">
    <property type="component" value="Chromosome"/>
</dbReference>
<dbReference type="Gene3D" id="3.30.370.10">
    <property type="entry name" value="Barstar-like"/>
    <property type="match status" value="1"/>
</dbReference>
<dbReference type="InterPro" id="IPR035905">
    <property type="entry name" value="Barstar-like_sf"/>
</dbReference>
<reference evidence="3 4" key="1">
    <citation type="submission" date="2017-06" db="EMBL/GenBank/DDBJ databases">
        <title>Streptomyces albireticuli Genome sequencing and assembly.</title>
        <authorList>
            <person name="Wang Y."/>
            <person name="Du B."/>
            <person name="Ding Y."/>
            <person name="Liu H."/>
            <person name="Hou Q."/>
            <person name="Liu K."/>
            <person name="Yao L."/>
            <person name="Wang C."/>
        </authorList>
    </citation>
    <scope>NUCLEOTIDE SEQUENCE [LARGE SCALE GENOMIC DNA]</scope>
    <source>
        <strain evidence="3 4">MDJK11</strain>
    </source>
</reference>
<dbReference type="RefSeq" id="WP_087928696.1">
    <property type="nucleotide sequence ID" value="NZ_CP021744.1"/>
</dbReference>
<dbReference type="AlphaFoldDB" id="A0A1Z2L999"/>
<name>A0A1Z2L999_9ACTN</name>
<proteinExistence type="inferred from homology"/>
<comment type="similarity">
    <text evidence="1">Belongs to the barstar family.</text>
</comment>
<protein>
    <recommendedName>
        <fullName evidence="2">Barstar (barnase inhibitor) domain-containing protein</fullName>
    </recommendedName>
</protein>
<gene>
    <name evidence="3" type="ORF">SMD11_5206</name>
</gene>
<dbReference type="InterPro" id="IPR000468">
    <property type="entry name" value="Barstar"/>
</dbReference>
<dbReference type="OrthoDB" id="5184890at2"/>
<dbReference type="EMBL" id="CP021744">
    <property type="protein sequence ID" value="ARZ70798.1"/>
    <property type="molecule type" value="Genomic_DNA"/>
</dbReference>
<organism evidence="3 4">
    <name type="scientific">Streptomyces albireticuli</name>
    <dbReference type="NCBI Taxonomy" id="1940"/>
    <lineage>
        <taxon>Bacteria</taxon>
        <taxon>Bacillati</taxon>
        <taxon>Actinomycetota</taxon>
        <taxon>Actinomycetes</taxon>
        <taxon>Kitasatosporales</taxon>
        <taxon>Streptomycetaceae</taxon>
        <taxon>Streptomyces</taxon>
    </lineage>
</organism>
<sequence>MTGLLPAPGLTGLLLGTTPPGIYRLPPADTAARVTALAAEAEWRSAALHLGGVTTKRAFLDRCATDLEFPEWFGRNWDALADCLTDLSWWREEGKARGYLLVTEDWDTFRKAAPKDARTAEAIFGDAVDHWADAESPLAVLLG</sequence>
<evidence type="ECO:0000259" key="2">
    <source>
        <dbReference type="Pfam" id="PF01337"/>
    </source>
</evidence>
<evidence type="ECO:0000256" key="1">
    <source>
        <dbReference type="ARBA" id="ARBA00006845"/>
    </source>
</evidence>
<accession>A0A1Z2L999</accession>